<dbReference type="PROSITE" id="PS00061">
    <property type="entry name" value="ADH_SHORT"/>
    <property type="match status" value="1"/>
</dbReference>
<evidence type="ECO:0000313" key="3">
    <source>
        <dbReference type="EMBL" id="MDX8476658.1"/>
    </source>
</evidence>
<dbReference type="PANTHER" id="PTHR43639:SF1">
    <property type="entry name" value="SHORT-CHAIN DEHYDROGENASE_REDUCTASE FAMILY PROTEIN"/>
    <property type="match status" value="1"/>
</dbReference>
<dbReference type="PRINTS" id="PR00080">
    <property type="entry name" value="SDRFAMILY"/>
</dbReference>
<dbReference type="SUPFAM" id="SSF51735">
    <property type="entry name" value="NAD(P)-binding Rossmann-fold domains"/>
    <property type="match status" value="1"/>
</dbReference>
<accession>A0ABU4XQ10</accession>
<comment type="similarity">
    <text evidence="1">Belongs to the short-chain dehydrogenases/reductases (SDR) family.</text>
</comment>
<dbReference type="PRINTS" id="PR00081">
    <property type="entry name" value="GDHRDH"/>
</dbReference>
<dbReference type="Gene3D" id="3.40.50.720">
    <property type="entry name" value="NAD(P)-binding Rossmann-like Domain"/>
    <property type="match status" value="1"/>
</dbReference>
<dbReference type="InterPro" id="IPR002347">
    <property type="entry name" value="SDR_fam"/>
</dbReference>
<dbReference type="InterPro" id="IPR036291">
    <property type="entry name" value="NAD(P)-bd_dom_sf"/>
</dbReference>
<proteinExistence type="inferred from homology"/>
<reference evidence="3 4" key="1">
    <citation type="submission" date="2023-08" db="EMBL/GenBank/DDBJ databases">
        <title>Implementing the SeqCode for naming new Mesorhizobium species isolated from Vachellia karroo root nodules.</title>
        <authorList>
            <person name="Van Lill M."/>
        </authorList>
    </citation>
    <scope>NUCLEOTIDE SEQUENCE [LARGE SCALE GENOMIC DNA]</scope>
    <source>
        <strain evidence="3 4">VK23A</strain>
    </source>
</reference>
<dbReference type="Pfam" id="PF13561">
    <property type="entry name" value="adh_short_C2"/>
    <property type="match status" value="1"/>
</dbReference>
<evidence type="ECO:0000256" key="1">
    <source>
        <dbReference type="ARBA" id="ARBA00006484"/>
    </source>
</evidence>
<protein>
    <submittedName>
        <fullName evidence="3">Glucose 1-dehydrogenase</fullName>
        <ecNumber evidence="3">1.1.1.47</ecNumber>
    </submittedName>
</protein>
<dbReference type="NCBIfam" id="NF005559">
    <property type="entry name" value="PRK07231.1"/>
    <property type="match status" value="1"/>
</dbReference>
<dbReference type="EC" id="1.1.1.47" evidence="3"/>
<dbReference type="GO" id="GO:0047936">
    <property type="term" value="F:glucose 1-dehydrogenase [NAD(P)+] activity"/>
    <property type="evidence" value="ECO:0007669"/>
    <property type="project" value="UniProtKB-EC"/>
</dbReference>
<dbReference type="Proteomes" id="UP001271780">
    <property type="component" value="Unassembled WGS sequence"/>
</dbReference>
<gene>
    <name evidence="3" type="ORF">RFM27_31825</name>
</gene>
<dbReference type="RefSeq" id="WP_320319102.1">
    <property type="nucleotide sequence ID" value="NZ_JAVIIX010000037.1"/>
</dbReference>
<evidence type="ECO:0000256" key="2">
    <source>
        <dbReference type="ARBA" id="ARBA00023002"/>
    </source>
</evidence>
<dbReference type="InterPro" id="IPR020904">
    <property type="entry name" value="Sc_DH/Rdtase_CS"/>
</dbReference>
<keyword evidence="2 3" id="KW-0560">Oxidoreductase</keyword>
<name>A0ABU4XQ10_9HYPH</name>
<dbReference type="PANTHER" id="PTHR43639">
    <property type="entry name" value="OXIDOREDUCTASE, SHORT-CHAIN DEHYDROGENASE/REDUCTASE FAMILY (AFU_ORTHOLOGUE AFUA_5G02870)"/>
    <property type="match status" value="1"/>
</dbReference>
<evidence type="ECO:0000313" key="4">
    <source>
        <dbReference type="Proteomes" id="UP001271780"/>
    </source>
</evidence>
<comment type="caution">
    <text evidence="3">The sequence shown here is derived from an EMBL/GenBank/DDBJ whole genome shotgun (WGS) entry which is preliminary data.</text>
</comment>
<keyword evidence="4" id="KW-1185">Reference proteome</keyword>
<organism evidence="3 4">
    <name type="scientific">Mesorhizobium dulcispinae</name>
    <dbReference type="NCBI Taxonomy" id="3072316"/>
    <lineage>
        <taxon>Bacteria</taxon>
        <taxon>Pseudomonadati</taxon>
        <taxon>Pseudomonadota</taxon>
        <taxon>Alphaproteobacteria</taxon>
        <taxon>Hyphomicrobiales</taxon>
        <taxon>Phyllobacteriaceae</taxon>
        <taxon>Mesorhizobium</taxon>
    </lineage>
</organism>
<sequence>MSRFLKKVAIVTGASKGIGAAVAKRLAAEGASVVVNYSSSKEGGDRVVAEIEKAGGKAIAVGASVGKEAEVAKLFEEAKKAYGRVDILVNNAGVFAVAPLEGVSVSEFNRHFDTNVLGLLLATKAALPLFPASGGVIINIGSVVSTLAPPNGSVYVGTKGAVDSITKSLAKELAGRKIRVNGVNPGMVVTEGTHAAGMVGTEFETAMLSITPLGRLGQPEDIASAVAFLASEDASWITGESLVVSGGGGM</sequence>
<dbReference type="EMBL" id="JAVIIZ010000039">
    <property type="protein sequence ID" value="MDX8476658.1"/>
    <property type="molecule type" value="Genomic_DNA"/>
</dbReference>